<evidence type="ECO:0000313" key="3">
    <source>
        <dbReference type="Proteomes" id="UP001558613"/>
    </source>
</evidence>
<protein>
    <submittedName>
        <fullName evidence="2">Uncharacterized protein</fullName>
    </submittedName>
</protein>
<feature type="region of interest" description="Disordered" evidence="1">
    <location>
        <begin position="76"/>
        <end position="95"/>
    </location>
</feature>
<proteinExistence type="predicted"/>
<organism evidence="2 3">
    <name type="scientific">Cirrhinus molitorella</name>
    <name type="common">mud carp</name>
    <dbReference type="NCBI Taxonomy" id="172907"/>
    <lineage>
        <taxon>Eukaryota</taxon>
        <taxon>Metazoa</taxon>
        <taxon>Chordata</taxon>
        <taxon>Craniata</taxon>
        <taxon>Vertebrata</taxon>
        <taxon>Euteleostomi</taxon>
        <taxon>Actinopterygii</taxon>
        <taxon>Neopterygii</taxon>
        <taxon>Teleostei</taxon>
        <taxon>Ostariophysi</taxon>
        <taxon>Cypriniformes</taxon>
        <taxon>Cyprinidae</taxon>
        <taxon>Labeoninae</taxon>
        <taxon>Labeonini</taxon>
        <taxon>Cirrhinus</taxon>
    </lineage>
</organism>
<gene>
    <name evidence="2" type="ORF">QQF64_001566</name>
</gene>
<evidence type="ECO:0000256" key="1">
    <source>
        <dbReference type="SAM" id="MobiDB-lite"/>
    </source>
</evidence>
<evidence type="ECO:0000313" key="2">
    <source>
        <dbReference type="EMBL" id="KAL1282763.1"/>
    </source>
</evidence>
<dbReference type="EMBL" id="JAYMGO010000001">
    <property type="protein sequence ID" value="KAL1282763.1"/>
    <property type="molecule type" value="Genomic_DNA"/>
</dbReference>
<dbReference type="Proteomes" id="UP001558613">
    <property type="component" value="Unassembled WGS sequence"/>
</dbReference>
<accession>A0ABR3P0G6</accession>
<keyword evidence="3" id="KW-1185">Reference proteome</keyword>
<comment type="caution">
    <text evidence="2">The sequence shown here is derived from an EMBL/GenBank/DDBJ whole genome shotgun (WGS) entry which is preliminary data.</text>
</comment>
<reference evidence="2 3" key="1">
    <citation type="submission" date="2023-09" db="EMBL/GenBank/DDBJ databases">
        <authorList>
            <person name="Wang M."/>
        </authorList>
    </citation>
    <scope>NUCLEOTIDE SEQUENCE [LARGE SCALE GENOMIC DNA]</scope>
    <source>
        <strain evidence="2">GT-2023</strain>
        <tissue evidence="2">Liver</tissue>
    </source>
</reference>
<name>A0ABR3P0G6_9TELE</name>
<sequence length="95" mass="10342">MWEVGKAIRPLAPASGHTPAIVQHAKGRRNLWNAGPVMMMYGRRGRETDTLHVAPVLEGRVTSLAQGHRRNVCLASEAGPHRWTPADGQLRAGSN</sequence>